<dbReference type="GO" id="GO:0000214">
    <property type="term" value="C:tRNA-intron endonuclease complex"/>
    <property type="evidence" value="ECO:0007669"/>
    <property type="project" value="TreeGrafter"/>
</dbReference>
<proteinExistence type="inferred from homology"/>
<dbReference type="VEuPathDB" id="FungiDB:C7M61_003721"/>
<name>A0A2P7YLK6_9ASCO</name>
<feature type="compositionally biased region" description="Basic and acidic residues" evidence="3">
    <location>
        <begin position="352"/>
        <end position="362"/>
    </location>
</feature>
<evidence type="ECO:0000313" key="6">
    <source>
        <dbReference type="Proteomes" id="UP000241107"/>
    </source>
</evidence>
<keyword evidence="6" id="KW-1185">Reference proteome</keyword>
<reference evidence="5 6" key="1">
    <citation type="submission" date="2018-03" db="EMBL/GenBank/DDBJ databases">
        <title>Candida pseudohaemulonii genome assembly and annotation.</title>
        <authorList>
            <person name="Munoz J.F."/>
            <person name="Gade L.G."/>
            <person name="Chow N.A."/>
            <person name="Litvintseva A.P."/>
            <person name="Loparev V.N."/>
            <person name="Cuomo C.A."/>
        </authorList>
    </citation>
    <scope>NUCLEOTIDE SEQUENCE [LARGE SCALE GENOMIC DNA]</scope>
    <source>
        <strain evidence="5 6">B12108</strain>
    </source>
</reference>
<dbReference type="Proteomes" id="UP000241107">
    <property type="component" value="Unassembled WGS sequence"/>
</dbReference>
<evidence type="ECO:0000256" key="2">
    <source>
        <dbReference type="ARBA" id="ARBA00022694"/>
    </source>
</evidence>
<dbReference type="AlphaFoldDB" id="A0A2P7YLK6"/>
<dbReference type="STRING" id="418784.A0A2P7YLK6"/>
<dbReference type="OrthoDB" id="408683at2759"/>
<dbReference type="Pfam" id="PF12928">
    <property type="entry name" value="tRNA_int_end_N2"/>
    <property type="match status" value="1"/>
</dbReference>
<evidence type="ECO:0000259" key="4">
    <source>
        <dbReference type="Pfam" id="PF12928"/>
    </source>
</evidence>
<dbReference type="GO" id="GO:0000379">
    <property type="term" value="P:tRNA-type intron splice site recognition and cleavage"/>
    <property type="evidence" value="ECO:0007669"/>
    <property type="project" value="TreeGrafter"/>
</dbReference>
<dbReference type="PANTHER" id="PTHR21027">
    <property type="entry name" value="TRNA-SPLICING ENDONUCLEASE SUBUNIT SEN54"/>
    <property type="match status" value="1"/>
</dbReference>
<dbReference type="EMBL" id="PYFQ01000010">
    <property type="protein sequence ID" value="PSK36857.1"/>
    <property type="molecule type" value="Genomic_DNA"/>
</dbReference>
<accession>A0A2P7YLK6</accession>
<feature type="region of interest" description="Disordered" evidence="3">
    <location>
        <begin position="334"/>
        <end position="378"/>
    </location>
</feature>
<dbReference type="InterPro" id="IPR024336">
    <property type="entry name" value="tRNA_splic_suSen54_N"/>
</dbReference>
<keyword evidence="2" id="KW-0819">tRNA processing</keyword>
<dbReference type="InterPro" id="IPR024337">
    <property type="entry name" value="tRNA_splic_suSen54"/>
</dbReference>
<dbReference type="GeneID" id="36567109"/>
<organism evidence="5 6">
    <name type="scientific">Candidozyma pseudohaemuli</name>
    <dbReference type="NCBI Taxonomy" id="418784"/>
    <lineage>
        <taxon>Eukaryota</taxon>
        <taxon>Fungi</taxon>
        <taxon>Dikarya</taxon>
        <taxon>Ascomycota</taxon>
        <taxon>Saccharomycotina</taxon>
        <taxon>Pichiomycetes</taxon>
        <taxon>Metschnikowiaceae</taxon>
        <taxon>Candidozyma</taxon>
    </lineage>
</organism>
<feature type="domain" description="tRNA-splicing endonuclease subunit Sen54 N-terminal" evidence="4">
    <location>
        <begin position="67"/>
        <end position="140"/>
    </location>
</feature>
<evidence type="ECO:0000256" key="3">
    <source>
        <dbReference type="SAM" id="MobiDB-lite"/>
    </source>
</evidence>
<dbReference type="PANTHER" id="PTHR21027:SF1">
    <property type="entry name" value="TRNA-SPLICING ENDONUCLEASE SUBUNIT SEN54"/>
    <property type="match status" value="1"/>
</dbReference>
<protein>
    <recommendedName>
        <fullName evidence="4">tRNA-splicing endonuclease subunit Sen54 N-terminal domain-containing protein</fullName>
    </recommendedName>
</protein>
<sequence length="393" mass="45007">MDEDETALTQITEELPEELPDWGGLNKRFASLNLADETIPRRSEKDFDIDHTGVQSSALSEARKQMFNALDHIRGHHEKQKLVGVWMHAKKQCLVPHAKGNFFRDMGNPHPFLNKPKLQGCWLLAIETVYLVERGSLILYLPSTRFETFLASDEQVFDYSTLKQISLSHLYSLAFGDSPDMHDKYQVYALLKRLGYLIRPFQSSKWPDLVQCQNNEHPLLAFFQRTITSIGYWFRSQTSRESIRSLHFLSYTDMFSQLQYISARLDFDDIDTSKKNPKYALHFDVWKPTGNFSKKTATSPDYQVCVVNTLEEGFPSLVDITSLWQTSCMKDTSAPPAKDIKPAKTNKAVPVSKKEMRAEKAAERRRKMDPKTLAKQEMAPVGGLSSLLRSMVV</sequence>
<dbReference type="RefSeq" id="XP_024712730.1">
    <property type="nucleotide sequence ID" value="XM_024859056.1"/>
</dbReference>
<gene>
    <name evidence="5" type="ORF">C7M61_003721</name>
</gene>
<comment type="similarity">
    <text evidence="1">Belongs to the SEN54 family.</text>
</comment>
<comment type="caution">
    <text evidence="5">The sequence shown here is derived from an EMBL/GenBank/DDBJ whole genome shotgun (WGS) entry which is preliminary data.</text>
</comment>
<evidence type="ECO:0000313" key="5">
    <source>
        <dbReference type="EMBL" id="PSK36857.1"/>
    </source>
</evidence>
<evidence type="ECO:0000256" key="1">
    <source>
        <dbReference type="ARBA" id="ARBA00005736"/>
    </source>
</evidence>